<reference evidence="1" key="1">
    <citation type="submission" date="2022-06" db="EMBL/GenBank/DDBJ databases">
        <title>Uncovering the hologenomic basis of an extraordinary plant invasion.</title>
        <authorList>
            <person name="Bieker V.C."/>
            <person name="Martin M.D."/>
            <person name="Gilbert T."/>
            <person name="Hodgins K."/>
            <person name="Battlay P."/>
            <person name="Petersen B."/>
            <person name="Wilson J."/>
        </authorList>
    </citation>
    <scope>NUCLEOTIDE SEQUENCE</scope>
    <source>
        <strain evidence="1">AA19_3_7</strain>
        <tissue evidence="1">Leaf</tissue>
    </source>
</reference>
<name>A0AAD5CB40_AMBAR</name>
<dbReference type="EMBL" id="JAMZMK010008891">
    <property type="protein sequence ID" value="KAI7738023.1"/>
    <property type="molecule type" value="Genomic_DNA"/>
</dbReference>
<accession>A0AAD5CB40</accession>
<proteinExistence type="predicted"/>
<sequence length="70" mass="8118">MSEEDERRATAIKKRVLVLGVQGALLQYMKQTLRIAATLGEEALPVQARFFRRRRTNNYSSHIATHRHIL</sequence>
<keyword evidence="2" id="KW-1185">Reference proteome</keyword>
<protein>
    <submittedName>
        <fullName evidence="1">Uncharacterized protein</fullName>
    </submittedName>
</protein>
<dbReference type="AlphaFoldDB" id="A0AAD5CB40"/>
<feature type="non-terminal residue" evidence="1">
    <location>
        <position position="1"/>
    </location>
</feature>
<dbReference type="Proteomes" id="UP001206925">
    <property type="component" value="Unassembled WGS sequence"/>
</dbReference>
<evidence type="ECO:0000313" key="2">
    <source>
        <dbReference type="Proteomes" id="UP001206925"/>
    </source>
</evidence>
<evidence type="ECO:0000313" key="1">
    <source>
        <dbReference type="EMBL" id="KAI7738023.1"/>
    </source>
</evidence>
<organism evidence="1 2">
    <name type="scientific">Ambrosia artemisiifolia</name>
    <name type="common">Common ragweed</name>
    <dbReference type="NCBI Taxonomy" id="4212"/>
    <lineage>
        <taxon>Eukaryota</taxon>
        <taxon>Viridiplantae</taxon>
        <taxon>Streptophyta</taxon>
        <taxon>Embryophyta</taxon>
        <taxon>Tracheophyta</taxon>
        <taxon>Spermatophyta</taxon>
        <taxon>Magnoliopsida</taxon>
        <taxon>eudicotyledons</taxon>
        <taxon>Gunneridae</taxon>
        <taxon>Pentapetalae</taxon>
        <taxon>asterids</taxon>
        <taxon>campanulids</taxon>
        <taxon>Asterales</taxon>
        <taxon>Asteraceae</taxon>
        <taxon>Asteroideae</taxon>
        <taxon>Heliantheae alliance</taxon>
        <taxon>Heliantheae</taxon>
        <taxon>Ambrosia</taxon>
    </lineage>
</organism>
<comment type="caution">
    <text evidence="1">The sequence shown here is derived from an EMBL/GenBank/DDBJ whole genome shotgun (WGS) entry which is preliminary data.</text>
</comment>
<gene>
    <name evidence="1" type="ORF">M8C21_003868</name>
</gene>